<organism evidence="7 8">
    <name type="scientific">Fusarium tricinctum</name>
    <dbReference type="NCBI Taxonomy" id="61284"/>
    <lineage>
        <taxon>Eukaryota</taxon>
        <taxon>Fungi</taxon>
        <taxon>Dikarya</taxon>
        <taxon>Ascomycota</taxon>
        <taxon>Pezizomycotina</taxon>
        <taxon>Sordariomycetes</taxon>
        <taxon>Hypocreomycetidae</taxon>
        <taxon>Hypocreales</taxon>
        <taxon>Nectriaceae</taxon>
        <taxon>Fusarium</taxon>
        <taxon>Fusarium tricinctum species complex</taxon>
    </lineage>
</organism>
<dbReference type="EMBL" id="JAGPXF010000004">
    <property type="protein sequence ID" value="KAH7245990.1"/>
    <property type="molecule type" value="Genomic_DNA"/>
</dbReference>
<evidence type="ECO:0000313" key="8">
    <source>
        <dbReference type="Proteomes" id="UP000813427"/>
    </source>
</evidence>
<feature type="region of interest" description="Disordered" evidence="5">
    <location>
        <begin position="1"/>
        <end position="23"/>
    </location>
</feature>
<keyword evidence="2 6" id="KW-0812">Transmembrane</keyword>
<dbReference type="Proteomes" id="UP000813427">
    <property type="component" value="Unassembled WGS sequence"/>
</dbReference>
<feature type="compositionally biased region" description="Polar residues" evidence="5">
    <location>
        <begin position="1"/>
        <end position="19"/>
    </location>
</feature>
<evidence type="ECO:0000256" key="2">
    <source>
        <dbReference type="ARBA" id="ARBA00022692"/>
    </source>
</evidence>
<evidence type="ECO:0000256" key="1">
    <source>
        <dbReference type="ARBA" id="ARBA00004167"/>
    </source>
</evidence>
<keyword evidence="8" id="KW-1185">Reference proteome</keyword>
<reference evidence="7" key="1">
    <citation type="journal article" date="2021" name="Nat. Commun.">
        <title>Genetic determinants of endophytism in the Arabidopsis root mycobiome.</title>
        <authorList>
            <person name="Mesny F."/>
            <person name="Miyauchi S."/>
            <person name="Thiergart T."/>
            <person name="Pickel B."/>
            <person name="Atanasova L."/>
            <person name="Karlsson M."/>
            <person name="Huettel B."/>
            <person name="Barry K.W."/>
            <person name="Haridas S."/>
            <person name="Chen C."/>
            <person name="Bauer D."/>
            <person name="Andreopoulos W."/>
            <person name="Pangilinan J."/>
            <person name="LaButti K."/>
            <person name="Riley R."/>
            <person name="Lipzen A."/>
            <person name="Clum A."/>
            <person name="Drula E."/>
            <person name="Henrissat B."/>
            <person name="Kohler A."/>
            <person name="Grigoriev I.V."/>
            <person name="Martin F.M."/>
            <person name="Hacquard S."/>
        </authorList>
    </citation>
    <scope>NUCLEOTIDE SEQUENCE</scope>
    <source>
        <strain evidence="7">MPI-SDFR-AT-0068</strain>
    </source>
</reference>
<sequence length="789" mass="84678">MSTASTSETSLAVTSPSSDGSSGGISGGAVAGAAIGCLIAGVALGLIVAFILFRRRRRSSSASPGFIQAIRQDPEPKGGPQVTIASSGHDAELSQFLLEATPDKEIQGELRSLSELIYNHVGNYYHGPQVQANPVEVAQSLVNIGYSPELSGLPAETVSAVCLAPKTCHVGLRHVISHIIFRSLDFGSTSGLSMLPLPVAAMAQANPSAERANNPAISLARSRWRSLSALLLHPSPSERTPLPVPEAEAYANANALASELNKFLQLFVVQDSASQRNQTKHLQDVIVECTKLGYIVLSQPSDWGFVFSYDSSMDKSHRIVIANGGGCSGDYASHLIELRNDCLPLLQRRPKVLHRVHCIIESAQKGLTEVCEIVERCRPETDRGTRTRFSKQMAWVLVDSSEFKNQEPIVSRHHAAVLAELNFLRQVALMAPVSEPEKVQERCGIQSDLPVFDSVALLGDMLGDLTLTSPPREQPRATHSTTPSPPSIALSSNTQPTTPSTVSSLQLPSSLHRPLSSQTLHIEHAAESLPEVLPVNMTSTAPSKSLTTRSKCDSEDLAGLALLLGDPLDMKDILSPSPPSNVDALDRPTIASSHTLPTGLPRLHSAYNISNLSLPLNTPENSVSDLSHYGRQSSVGCTPSNLPHNIPNPLHHRHSSMSVLSTTTRTLNQYSVPSAAYPGQLAWSNSSSTTISSISPGFSAYEPALAQPIAELDTSPYQMVPLVGVLDQTDRYRNSSTGQKLAVQVNSIPVELPAEDTQAANSSLRRRTIPLESRRHTSAYIQSLSPDNQ</sequence>
<comment type="caution">
    <text evidence="7">The sequence shown here is derived from an EMBL/GenBank/DDBJ whole genome shotgun (WGS) entry which is preliminary data.</text>
</comment>
<evidence type="ECO:0000256" key="6">
    <source>
        <dbReference type="SAM" id="Phobius"/>
    </source>
</evidence>
<gene>
    <name evidence="7" type="ORF">BKA59DRAFT_493378</name>
</gene>
<dbReference type="PANTHER" id="PTHR15549">
    <property type="entry name" value="PAIRED IMMUNOGLOBULIN-LIKE TYPE 2 RECEPTOR"/>
    <property type="match status" value="1"/>
</dbReference>
<feature type="compositionally biased region" description="Polar residues" evidence="5">
    <location>
        <begin position="489"/>
        <end position="516"/>
    </location>
</feature>
<dbReference type="GO" id="GO:0016020">
    <property type="term" value="C:membrane"/>
    <property type="evidence" value="ECO:0007669"/>
    <property type="project" value="UniProtKB-SubCell"/>
</dbReference>
<proteinExistence type="predicted"/>
<evidence type="ECO:0000256" key="5">
    <source>
        <dbReference type="SAM" id="MobiDB-lite"/>
    </source>
</evidence>
<dbReference type="PANTHER" id="PTHR15549:SF6">
    <property type="entry name" value="MID2 DOMAIN-CONTAINING PROTEIN"/>
    <property type="match status" value="1"/>
</dbReference>
<name>A0A8K0WBL0_9HYPO</name>
<accession>A0A8K0WBL0</accession>
<comment type="subcellular location">
    <subcellularLocation>
        <location evidence="1">Membrane</location>
        <topology evidence="1">Single-pass membrane protein</topology>
    </subcellularLocation>
</comment>
<evidence type="ECO:0000256" key="4">
    <source>
        <dbReference type="ARBA" id="ARBA00023136"/>
    </source>
</evidence>
<keyword evidence="3 6" id="KW-1133">Transmembrane helix</keyword>
<dbReference type="AlphaFoldDB" id="A0A8K0WBL0"/>
<evidence type="ECO:0000256" key="3">
    <source>
        <dbReference type="ARBA" id="ARBA00022989"/>
    </source>
</evidence>
<dbReference type="GO" id="GO:0071944">
    <property type="term" value="C:cell periphery"/>
    <property type="evidence" value="ECO:0007669"/>
    <property type="project" value="UniProtKB-ARBA"/>
</dbReference>
<feature type="transmembrane region" description="Helical" evidence="6">
    <location>
        <begin position="29"/>
        <end position="53"/>
    </location>
</feature>
<dbReference type="InterPro" id="IPR051694">
    <property type="entry name" value="Immunoregulatory_rcpt-like"/>
</dbReference>
<keyword evidence="4 6" id="KW-0472">Membrane</keyword>
<dbReference type="OrthoDB" id="5240423at2759"/>
<evidence type="ECO:0000313" key="7">
    <source>
        <dbReference type="EMBL" id="KAH7245990.1"/>
    </source>
</evidence>
<feature type="region of interest" description="Disordered" evidence="5">
    <location>
        <begin position="464"/>
        <end position="516"/>
    </location>
</feature>
<protein>
    <submittedName>
        <fullName evidence="7">Uncharacterized protein</fullName>
    </submittedName>
</protein>